<keyword evidence="7" id="KW-1185">Reference proteome</keyword>
<keyword evidence="2" id="KW-0547">Nucleotide-binding</keyword>
<dbReference type="EMBL" id="WJHE01000264">
    <property type="protein sequence ID" value="MST32295.1"/>
    <property type="molecule type" value="Genomic_DNA"/>
</dbReference>
<name>A0ABW9QR34_9ACTN</name>
<dbReference type="NCBIfam" id="NF038214">
    <property type="entry name" value="IS21_help_AAA"/>
    <property type="match status" value="1"/>
</dbReference>
<comment type="caution">
    <text evidence="6">The sequence shown here is derived from an EMBL/GenBank/DDBJ whole genome shotgun (WGS) entry which is preliminary data.</text>
</comment>
<gene>
    <name evidence="6" type="ORF">GHK86_06105</name>
</gene>
<keyword evidence="3" id="KW-0067">ATP-binding</keyword>
<evidence type="ECO:0000313" key="6">
    <source>
        <dbReference type="EMBL" id="MST32295.1"/>
    </source>
</evidence>
<dbReference type="CDD" id="cd00009">
    <property type="entry name" value="AAA"/>
    <property type="match status" value="1"/>
</dbReference>
<dbReference type="Gene3D" id="3.40.50.300">
    <property type="entry name" value="P-loop containing nucleotide triphosphate hydrolases"/>
    <property type="match status" value="1"/>
</dbReference>
<dbReference type="Pfam" id="PF01695">
    <property type="entry name" value="IstB_IS21"/>
    <property type="match status" value="1"/>
</dbReference>
<evidence type="ECO:0000313" key="7">
    <source>
        <dbReference type="Proteomes" id="UP000437736"/>
    </source>
</evidence>
<accession>A0ABW9QR34</accession>
<evidence type="ECO:0000256" key="4">
    <source>
        <dbReference type="SAM" id="MobiDB-lite"/>
    </source>
</evidence>
<dbReference type="PANTHER" id="PTHR30050">
    <property type="entry name" value="CHROMOSOMAL REPLICATION INITIATOR PROTEIN DNAA"/>
    <property type="match status" value="1"/>
</dbReference>
<protein>
    <submittedName>
        <fullName evidence="6">AAA family ATPase</fullName>
    </submittedName>
</protein>
<evidence type="ECO:0000256" key="2">
    <source>
        <dbReference type="ARBA" id="ARBA00022741"/>
    </source>
</evidence>
<dbReference type="InterPro" id="IPR047661">
    <property type="entry name" value="IstB"/>
</dbReference>
<dbReference type="PIRSF" id="PIRSF003073">
    <property type="entry name" value="DNAC_TnpB_IstB"/>
    <property type="match status" value="1"/>
</dbReference>
<evidence type="ECO:0000259" key="5">
    <source>
        <dbReference type="SMART" id="SM00382"/>
    </source>
</evidence>
<organism evidence="6 7">
    <name type="scientific">Acidiferrimicrobium australe</name>
    <dbReference type="NCBI Taxonomy" id="2664430"/>
    <lineage>
        <taxon>Bacteria</taxon>
        <taxon>Bacillati</taxon>
        <taxon>Actinomycetota</taxon>
        <taxon>Acidimicrobiia</taxon>
        <taxon>Acidimicrobiales</taxon>
        <taxon>Acidimicrobiaceae</taxon>
        <taxon>Acidiferrimicrobium</taxon>
    </lineage>
</organism>
<evidence type="ECO:0000256" key="3">
    <source>
        <dbReference type="ARBA" id="ARBA00022840"/>
    </source>
</evidence>
<dbReference type="InterPro" id="IPR003593">
    <property type="entry name" value="AAA+_ATPase"/>
</dbReference>
<dbReference type="SMART" id="SM00382">
    <property type="entry name" value="AAA"/>
    <property type="match status" value="1"/>
</dbReference>
<dbReference type="InterPro" id="IPR027417">
    <property type="entry name" value="P-loop_NTPase"/>
</dbReference>
<sequence length="252" mass="28070">MTRAHQLEASLRALRLSGMLDTLEVRLAQARSGELGHLEFLAMLCEDEIARRDTAAIDRRLKAAHFETTTNLEDYDFAFNPKVPVAAIRDLATLRFVEVGESVILHGPVGVGKTMIAQALGHAACRRGYTVAFTKTSRLLADLAGGHADRTWANRLRRWSRPDIVILDDFAMRDFTAAQADDLYEIITERAGRSLILTANRAASDWYSLFPNPVVAESILDRLVNGAHHLAMQGRSYRPNKRPRRPDPAAGR</sequence>
<feature type="domain" description="AAA+ ATPase" evidence="5">
    <location>
        <begin position="99"/>
        <end position="230"/>
    </location>
</feature>
<feature type="region of interest" description="Disordered" evidence="4">
    <location>
        <begin position="232"/>
        <end position="252"/>
    </location>
</feature>
<evidence type="ECO:0000256" key="1">
    <source>
        <dbReference type="ARBA" id="ARBA00008059"/>
    </source>
</evidence>
<reference evidence="6 7" key="1">
    <citation type="submission" date="2019-11" db="EMBL/GenBank/DDBJ databases">
        <title>Acidiferrimicrobium australis gen. nov., sp. nov., an acidophilic and obligately heterotrophic, member of the Actinobacteria that catalyses dissimilatory oxido- reduction of iron isolated from metal-rich acidic water in Chile.</title>
        <authorList>
            <person name="Gonzalez D."/>
            <person name="Huber K."/>
            <person name="Hedrich S."/>
            <person name="Rojas-Villalobos C."/>
            <person name="Quatrini R."/>
            <person name="Dinamarca M.A."/>
            <person name="Schwarz A."/>
            <person name="Canales C."/>
            <person name="Nancucheo I."/>
        </authorList>
    </citation>
    <scope>NUCLEOTIDE SEQUENCE [LARGE SCALE GENOMIC DNA]</scope>
    <source>
        <strain evidence="6 7">USS-CCA1</strain>
    </source>
</reference>
<dbReference type="Proteomes" id="UP000437736">
    <property type="component" value="Unassembled WGS sequence"/>
</dbReference>
<dbReference type="SUPFAM" id="SSF52540">
    <property type="entry name" value="P-loop containing nucleoside triphosphate hydrolases"/>
    <property type="match status" value="1"/>
</dbReference>
<dbReference type="InterPro" id="IPR028350">
    <property type="entry name" value="DNAC/IstB-like"/>
</dbReference>
<proteinExistence type="inferred from homology"/>
<dbReference type="InterPro" id="IPR002611">
    <property type="entry name" value="IstB_ATP-bd"/>
</dbReference>
<dbReference type="PANTHER" id="PTHR30050:SF4">
    <property type="entry name" value="ATP-BINDING PROTEIN RV3427C IN INSERTION SEQUENCE-RELATED"/>
    <property type="match status" value="1"/>
</dbReference>
<comment type="similarity">
    <text evidence="1">Belongs to the IS21/IS1162 putative ATP-binding protein family.</text>
</comment>